<dbReference type="OrthoDB" id="3232986at2759"/>
<protein>
    <submittedName>
        <fullName evidence="1">Uncharacterized protein</fullName>
    </submittedName>
</protein>
<organism evidence="1 2">
    <name type="scientific">Suillus luteus UH-Slu-Lm8-n1</name>
    <dbReference type="NCBI Taxonomy" id="930992"/>
    <lineage>
        <taxon>Eukaryota</taxon>
        <taxon>Fungi</taxon>
        <taxon>Dikarya</taxon>
        <taxon>Basidiomycota</taxon>
        <taxon>Agaricomycotina</taxon>
        <taxon>Agaricomycetes</taxon>
        <taxon>Agaricomycetidae</taxon>
        <taxon>Boletales</taxon>
        <taxon>Suillineae</taxon>
        <taxon>Suillaceae</taxon>
        <taxon>Suillus</taxon>
    </lineage>
</organism>
<proteinExistence type="predicted"/>
<accession>A0A0D0ADJ5</accession>
<dbReference type="EMBL" id="KN836299">
    <property type="protein sequence ID" value="KIK32302.1"/>
    <property type="molecule type" value="Genomic_DNA"/>
</dbReference>
<gene>
    <name evidence="1" type="ORF">CY34DRAFT_101794</name>
</gene>
<keyword evidence="2" id="KW-1185">Reference proteome</keyword>
<reference evidence="2" key="2">
    <citation type="submission" date="2015-01" db="EMBL/GenBank/DDBJ databases">
        <title>Evolutionary Origins and Diversification of the Mycorrhizal Mutualists.</title>
        <authorList>
            <consortium name="DOE Joint Genome Institute"/>
            <consortium name="Mycorrhizal Genomics Consortium"/>
            <person name="Kohler A."/>
            <person name="Kuo A."/>
            <person name="Nagy L.G."/>
            <person name="Floudas D."/>
            <person name="Copeland A."/>
            <person name="Barry K.W."/>
            <person name="Cichocki N."/>
            <person name="Veneault-Fourrey C."/>
            <person name="LaButti K."/>
            <person name="Lindquist E.A."/>
            <person name="Lipzen A."/>
            <person name="Lundell T."/>
            <person name="Morin E."/>
            <person name="Murat C."/>
            <person name="Riley R."/>
            <person name="Ohm R."/>
            <person name="Sun H."/>
            <person name="Tunlid A."/>
            <person name="Henrissat B."/>
            <person name="Grigoriev I.V."/>
            <person name="Hibbett D.S."/>
            <person name="Martin F."/>
        </authorList>
    </citation>
    <scope>NUCLEOTIDE SEQUENCE [LARGE SCALE GENOMIC DNA]</scope>
    <source>
        <strain evidence="2">UH-Slu-Lm8-n1</strain>
    </source>
</reference>
<dbReference type="Proteomes" id="UP000054485">
    <property type="component" value="Unassembled WGS sequence"/>
</dbReference>
<evidence type="ECO:0000313" key="2">
    <source>
        <dbReference type="Proteomes" id="UP000054485"/>
    </source>
</evidence>
<reference evidence="1 2" key="1">
    <citation type="submission" date="2014-04" db="EMBL/GenBank/DDBJ databases">
        <authorList>
            <consortium name="DOE Joint Genome Institute"/>
            <person name="Kuo A."/>
            <person name="Ruytinx J."/>
            <person name="Rineau F."/>
            <person name="Colpaert J."/>
            <person name="Kohler A."/>
            <person name="Nagy L.G."/>
            <person name="Floudas D."/>
            <person name="Copeland A."/>
            <person name="Barry K.W."/>
            <person name="Cichocki N."/>
            <person name="Veneault-Fourrey C."/>
            <person name="LaButti K."/>
            <person name="Lindquist E.A."/>
            <person name="Lipzen A."/>
            <person name="Lundell T."/>
            <person name="Morin E."/>
            <person name="Murat C."/>
            <person name="Sun H."/>
            <person name="Tunlid A."/>
            <person name="Henrissat B."/>
            <person name="Grigoriev I.V."/>
            <person name="Hibbett D.S."/>
            <person name="Martin F."/>
            <person name="Nordberg H.P."/>
            <person name="Cantor M.N."/>
            <person name="Hua S.X."/>
        </authorList>
    </citation>
    <scope>NUCLEOTIDE SEQUENCE [LARGE SCALE GENOMIC DNA]</scope>
    <source>
        <strain evidence="1 2">UH-Slu-Lm8-n1</strain>
    </source>
</reference>
<name>A0A0D0ADJ5_9AGAM</name>
<sequence length="58" mass="6778">ESLHHIHKQFYNHDAQWIIIAVGESELDFRFSVLQPTTGYRHFHGGISKFKQATGRCH</sequence>
<dbReference type="AlphaFoldDB" id="A0A0D0ADJ5"/>
<dbReference type="InParanoid" id="A0A0D0ADJ5"/>
<evidence type="ECO:0000313" key="1">
    <source>
        <dbReference type="EMBL" id="KIK32302.1"/>
    </source>
</evidence>
<dbReference type="HOGENOM" id="CLU_2984790_0_0_1"/>
<feature type="non-terminal residue" evidence="1">
    <location>
        <position position="1"/>
    </location>
</feature>